<dbReference type="InterPro" id="IPR034193">
    <property type="entry name" value="PCSK9_ProteinaseK-like"/>
</dbReference>
<dbReference type="GO" id="GO:0005615">
    <property type="term" value="C:extracellular space"/>
    <property type="evidence" value="ECO:0007669"/>
    <property type="project" value="TreeGrafter"/>
</dbReference>
<dbReference type="STRING" id="1716141.STSP_55910"/>
<dbReference type="Pfam" id="PF05922">
    <property type="entry name" value="Inhibitor_I9"/>
    <property type="match status" value="1"/>
</dbReference>
<dbReference type="InterPro" id="IPR023827">
    <property type="entry name" value="Peptidase_S8_Asp-AS"/>
</dbReference>
<keyword evidence="3 5" id="KW-0378">Hydrolase</keyword>
<dbReference type="PATRIC" id="fig|1716141.3.peg.5879"/>
<dbReference type="SUPFAM" id="SSF54897">
    <property type="entry name" value="Protease propeptides/inhibitors"/>
    <property type="match status" value="1"/>
</dbReference>
<organism evidence="10 11">
    <name type="scientific">Streptomyces jeddahensis</name>
    <dbReference type="NCBI Taxonomy" id="1716141"/>
    <lineage>
        <taxon>Bacteria</taxon>
        <taxon>Bacillati</taxon>
        <taxon>Actinomycetota</taxon>
        <taxon>Actinomycetes</taxon>
        <taxon>Kitasatosporales</taxon>
        <taxon>Streptomycetaceae</taxon>
        <taxon>Streptomyces</taxon>
    </lineage>
</organism>
<dbReference type="Proteomes" id="UP000077381">
    <property type="component" value="Unassembled WGS sequence"/>
</dbReference>
<evidence type="ECO:0000259" key="8">
    <source>
        <dbReference type="Pfam" id="PF00082"/>
    </source>
</evidence>
<feature type="active site" description="Charge relay system" evidence="5">
    <location>
        <position position="163"/>
    </location>
</feature>
<dbReference type="PANTHER" id="PTHR43806">
    <property type="entry name" value="PEPTIDASE S8"/>
    <property type="match status" value="1"/>
</dbReference>
<accession>A0A177HKA9</accession>
<dbReference type="Gene3D" id="3.30.70.80">
    <property type="entry name" value="Peptidase S8 propeptide/proteinase inhibitor I9"/>
    <property type="match status" value="1"/>
</dbReference>
<sequence length="402" mass="40453">MATHKRTRSMKLTAAIATAATAVGVSVFAGSFAGAAAPAEGKVYGANAEGAVAGSYIVMLDGKASKGAKQDLAQEYGGTLKRNYSSAVNGFSASGLTETEAKRLAADPSVSKVVQNKKFHIDATQENPPSWGLDRIDQTETAGDGAYTYPDSAGEGVTAYVIDTGVRISHQDFGGRASSGFDAIDNDDSADDGNGHGTHVAGTIAGEAHGVAKKAKIVAVRVLDDEGSGTTEQVIAGIDWVTANHQGPSVANMSLGGGVDEALDAAVQKAIGSGVTFAVAAGNEATDAGQGSPARVPEAITVASSTEGDEQSSFSNYGSSVDIYAPGSEITSDWNTGDDATNTISGTSMATPHVAGAAAVYLAGHPDATPDQVAQALTDGATPDAISNATEGTPNKLLKILE</sequence>
<feature type="signal peptide" evidence="7">
    <location>
        <begin position="1"/>
        <end position="29"/>
    </location>
</feature>
<dbReference type="PROSITE" id="PS51892">
    <property type="entry name" value="SUBTILASE"/>
    <property type="match status" value="1"/>
</dbReference>
<dbReference type="GO" id="GO:0006508">
    <property type="term" value="P:proteolysis"/>
    <property type="evidence" value="ECO:0007669"/>
    <property type="project" value="UniProtKB-KW"/>
</dbReference>
<dbReference type="OrthoDB" id="9798386at2"/>
<keyword evidence="4 5" id="KW-0720">Serine protease</keyword>
<keyword evidence="11" id="KW-1185">Reference proteome</keyword>
<dbReference type="InterPro" id="IPR022398">
    <property type="entry name" value="Peptidase_S8_His-AS"/>
</dbReference>
<dbReference type="InterPro" id="IPR000209">
    <property type="entry name" value="Peptidase_S8/S53_dom"/>
</dbReference>
<evidence type="ECO:0000256" key="4">
    <source>
        <dbReference type="ARBA" id="ARBA00022825"/>
    </source>
</evidence>
<dbReference type="InterPro" id="IPR036852">
    <property type="entry name" value="Peptidase_S8/S53_dom_sf"/>
</dbReference>
<gene>
    <name evidence="10" type="ORF">STSP_55910</name>
</gene>
<keyword evidence="7" id="KW-0732">Signal</keyword>
<dbReference type="PROSITE" id="PS00138">
    <property type="entry name" value="SUBTILASE_SER"/>
    <property type="match status" value="1"/>
</dbReference>
<evidence type="ECO:0000256" key="7">
    <source>
        <dbReference type="SAM" id="SignalP"/>
    </source>
</evidence>
<dbReference type="PRINTS" id="PR00723">
    <property type="entry name" value="SUBTILISIN"/>
</dbReference>
<dbReference type="RefSeq" id="WP_067283396.1">
    <property type="nucleotide sequence ID" value="NZ_LOHS01000115.1"/>
</dbReference>
<dbReference type="InterPro" id="IPR010259">
    <property type="entry name" value="S8pro/Inhibitor_I9"/>
</dbReference>
<dbReference type="Gene3D" id="3.40.50.200">
    <property type="entry name" value="Peptidase S8/S53 domain"/>
    <property type="match status" value="1"/>
</dbReference>
<name>A0A177HKA9_9ACTN</name>
<dbReference type="Pfam" id="PF00082">
    <property type="entry name" value="Peptidase_S8"/>
    <property type="match status" value="1"/>
</dbReference>
<evidence type="ECO:0000256" key="6">
    <source>
        <dbReference type="RuleBase" id="RU003355"/>
    </source>
</evidence>
<dbReference type="GO" id="GO:0004252">
    <property type="term" value="F:serine-type endopeptidase activity"/>
    <property type="evidence" value="ECO:0007669"/>
    <property type="project" value="UniProtKB-UniRule"/>
</dbReference>
<keyword evidence="2 5" id="KW-0645">Protease</keyword>
<dbReference type="AlphaFoldDB" id="A0A177HKA9"/>
<evidence type="ECO:0000259" key="9">
    <source>
        <dbReference type="Pfam" id="PF05922"/>
    </source>
</evidence>
<dbReference type="CDD" id="cd04077">
    <property type="entry name" value="Peptidases_S8_PCSK9_ProteinaseK_like"/>
    <property type="match status" value="1"/>
</dbReference>
<comment type="similarity">
    <text evidence="1 5 6">Belongs to the peptidase S8 family.</text>
</comment>
<feature type="active site" description="Charge relay system" evidence="5">
    <location>
        <position position="196"/>
    </location>
</feature>
<dbReference type="PANTHER" id="PTHR43806:SF11">
    <property type="entry name" value="CEREVISIN-RELATED"/>
    <property type="match status" value="1"/>
</dbReference>
<dbReference type="FunFam" id="3.40.50.200:FF:000014">
    <property type="entry name" value="Proteinase K"/>
    <property type="match status" value="1"/>
</dbReference>
<evidence type="ECO:0000256" key="3">
    <source>
        <dbReference type="ARBA" id="ARBA00022801"/>
    </source>
</evidence>
<feature type="domain" description="Peptidase S8/S53" evidence="8">
    <location>
        <begin position="154"/>
        <end position="383"/>
    </location>
</feature>
<dbReference type="PROSITE" id="PS00136">
    <property type="entry name" value="SUBTILASE_ASP"/>
    <property type="match status" value="1"/>
</dbReference>
<feature type="active site" description="Charge relay system" evidence="5">
    <location>
        <position position="348"/>
    </location>
</feature>
<comment type="caution">
    <text evidence="10">The sequence shown here is derived from an EMBL/GenBank/DDBJ whole genome shotgun (WGS) entry which is preliminary data.</text>
</comment>
<dbReference type="PROSITE" id="PS00137">
    <property type="entry name" value="SUBTILASE_HIS"/>
    <property type="match status" value="1"/>
</dbReference>
<reference evidence="10 11" key="1">
    <citation type="submission" date="2015-12" db="EMBL/GenBank/DDBJ databases">
        <title>Genome sequence of Streptomyces sp. G25.</title>
        <authorList>
            <person name="Poehlein A."/>
            <person name="Roettig A."/>
            <person name="Hiessl S."/>
            <person name="Hauschild P."/>
            <person name="Schauer J."/>
            <person name="Madkour M.H."/>
            <person name="Al-Ansari A.M."/>
            <person name="Almakishah N.H."/>
            <person name="Steinbuechel A."/>
            <person name="Daniel R."/>
        </authorList>
    </citation>
    <scope>NUCLEOTIDE SEQUENCE [LARGE SCALE GENOMIC DNA]</scope>
    <source>
        <strain evidence="11">G25(2015)</strain>
    </source>
</reference>
<evidence type="ECO:0000256" key="2">
    <source>
        <dbReference type="ARBA" id="ARBA00022670"/>
    </source>
</evidence>
<dbReference type="InterPro" id="IPR050131">
    <property type="entry name" value="Peptidase_S8_subtilisin-like"/>
</dbReference>
<evidence type="ECO:0000313" key="11">
    <source>
        <dbReference type="Proteomes" id="UP000077381"/>
    </source>
</evidence>
<feature type="chain" id="PRO_5038463344" evidence="7">
    <location>
        <begin position="30"/>
        <end position="402"/>
    </location>
</feature>
<evidence type="ECO:0000256" key="5">
    <source>
        <dbReference type="PROSITE-ProRule" id="PRU01240"/>
    </source>
</evidence>
<dbReference type="EMBL" id="LOHS01000115">
    <property type="protein sequence ID" value="OAH11099.1"/>
    <property type="molecule type" value="Genomic_DNA"/>
</dbReference>
<feature type="domain" description="Inhibitor I9" evidence="9">
    <location>
        <begin position="74"/>
        <end position="121"/>
    </location>
</feature>
<dbReference type="InterPro" id="IPR015500">
    <property type="entry name" value="Peptidase_S8_subtilisin-rel"/>
</dbReference>
<dbReference type="InterPro" id="IPR037045">
    <property type="entry name" value="S8pro/Inhibitor_I9_sf"/>
</dbReference>
<dbReference type="SUPFAM" id="SSF52743">
    <property type="entry name" value="Subtilisin-like"/>
    <property type="match status" value="1"/>
</dbReference>
<protein>
    <submittedName>
        <fullName evidence="10">Extracellular serine proteinase</fullName>
        <ecNumber evidence="10">3.4.21.-</ecNumber>
    </submittedName>
</protein>
<evidence type="ECO:0000313" key="10">
    <source>
        <dbReference type="EMBL" id="OAH11099.1"/>
    </source>
</evidence>
<evidence type="ECO:0000256" key="1">
    <source>
        <dbReference type="ARBA" id="ARBA00011073"/>
    </source>
</evidence>
<proteinExistence type="inferred from homology"/>
<dbReference type="EC" id="3.4.21.-" evidence="10"/>
<dbReference type="InterPro" id="IPR023828">
    <property type="entry name" value="Peptidase_S8_Ser-AS"/>
</dbReference>